<evidence type="ECO:0000313" key="2">
    <source>
        <dbReference type="Proteomes" id="UP000594008"/>
    </source>
</evidence>
<organism evidence="1 2">
    <name type="scientific">Streptomyces chromofuscus</name>
    <dbReference type="NCBI Taxonomy" id="42881"/>
    <lineage>
        <taxon>Bacteria</taxon>
        <taxon>Bacillati</taxon>
        <taxon>Actinomycetota</taxon>
        <taxon>Actinomycetes</taxon>
        <taxon>Kitasatosporales</taxon>
        <taxon>Streptomycetaceae</taxon>
        <taxon>Streptomyces</taxon>
    </lineage>
</organism>
<gene>
    <name evidence="1" type="ORF">IPT68_00605</name>
</gene>
<evidence type="ECO:0000313" key="1">
    <source>
        <dbReference type="EMBL" id="QOV44585.1"/>
    </source>
</evidence>
<proteinExistence type="predicted"/>
<dbReference type="EMBL" id="CP063374">
    <property type="protein sequence ID" value="QOV44585.1"/>
    <property type="molecule type" value="Genomic_DNA"/>
</dbReference>
<name>A0A7M2T9H0_STRCW</name>
<keyword evidence="2" id="KW-1185">Reference proteome</keyword>
<accession>A0A7M2T9H0</accession>
<dbReference type="AlphaFoldDB" id="A0A7M2T9H0"/>
<dbReference type="RefSeq" id="WP_189697678.1">
    <property type="nucleotide sequence ID" value="NZ_BMTA01000005.1"/>
</dbReference>
<reference evidence="1 2" key="1">
    <citation type="submission" date="2020-10" db="EMBL/GenBank/DDBJ databases">
        <title>Streptomyces chromofuscus complate genome analysis.</title>
        <authorList>
            <person name="Anwar N."/>
        </authorList>
    </citation>
    <scope>NUCLEOTIDE SEQUENCE [LARGE SCALE GENOMIC DNA]</scope>
    <source>
        <strain evidence="1 2">DSM 40273</strain>
    </source>
</reference>
<dbReference type="Proteomes" id="UP000594008">
    <property type="component" value="Chromosome"/>
</dbReference>
<sequence length="63" mass="6671">MAVHSAGRAVASVVADVPRHDAYREPLVANYVLEKGKRGSRRDSGPATLRDIITAEALDTAPA</sequence>
<dbReference type="KEGG" id="schf:IPT68_00605"/>
<protein>
    <submittedName>
        <fullName evidence="1">Uncharacterized protein</fullName>
    </submittedName>
</protein>